<accession>A0A4Q2D2M0</accession>
<gene>
    <name evidence="2" type="ORF">EST38_g12363</name>
</gene>
<feature type="compositionally biased region" description="Low complexity" evidence="1">
    <location>
        <begin position="252"/>
        <end position="264"/>
    </location>
</feature>
<evidence type="ECO:0000313" key="3">
    <source>
        <dbReference type="Proteomes" id="UP000290288"/>
    </source>
</evidence>
<name>A0A4Q2D2M0_9AGAR</name>
<feature type="region of interest" description="Disordered" evidence="1">
    <location>
        <begin position="175"/>
        <end position="195"/>
    </location>
</feature>
<proteinExistence type="predicted"/>
<evidence type="ECO:0000313" key="2">
    <source>
        <dbReference type="EMBL" id="RXW13493.1"/>
    </source>
</evidence>
<feature type="compositionally biased region" description="Polar residues" evidence="1">
    <location>
        <begin position="182"/>
        <end position="192"/>
    </location>
</feature>
<reference evidence="2 3" key="1">
    <citation type="submission" date="2019-01" db="EMBL/GenBank/DDBJ databases">
        <title>Draft genome sequence of Psathyrella aberdarensis IHI B618.</title>
        <authorList>
            <person name="Buettner E."/>
            <person name="Kellner H."/>
        </authorList>
    </citation>
    <scope>NUCLEOTIDE SEQUENCE [LARGE SCALE GENOMIC DNA]</scope>
    <source>
        <strain evidence="2 3">IHI B618</strain>
    </source>
</reference>
<feature type="region of interest" description="Disordered" evidence="1">
    <location>
        <begin position="210"/>
        <end position="300"/>
    </location>
</feature>
<dbReference type="AlphaFoldDB" id="A0A4Q2D2M0"/>
<comment type="caution">
    <text evidence="2">The sequence shown here is derived from an EMBL/GenBank/DDBJ whole genome shotgun (WGS) entry which is preliminary data.</text>
</comment>
<dbReference type="EMBL" id="SDEE01000899">
    <property type="protein sequence ID" value="RXW13493.1"/>
    <property type="molecule type" value="Genomic_DNA"/>
</dbReference>
<dbReference type="Proteomes" id="UP000290288">
    <property type="component" value="Unassembled WGS sequence"/>
</dbReference>
<sequence>MNELFVNPKWFTATFPADTTVLNPDRYHNKKMQLYGILAELHELIPEGYWHYMETVAFSKLFVSAADSYLCQIILMVCHGGAKLIFEKYKGLSEYYKYSYNEECGKMAEFKNTIQWPNSEPKAGREKSKSKCFFLPLHFPNEKQNLTKLFKVKWISSFLQASLFGVSTIESAALNDPDWKPDTQSSSNGNTDSNEHINNKMAEALKALDMNGKSNSDSDDDFSGEGGDGGIQMEQDVDILPRDHDIDIPSYPALNPLPSASPPNIAIKPNLGTPALNKPTLDKPNLDEPSLDKPNINGAAPILKDSRLPVADNAGLSAPLQSSLAENAIAIPKASKRKTGPRSKGSVPAQKQPSRVK</sequence>
<feature type="region of interest" description="Disordered" evidence="1">
    <location>
        <begin position="318"/>
        <end position="357"/>
    </location>
</feature>
<evidence type="ECO:0000256" key="1">
    <source>
        <dbReference type="SAM" id="MobiDB-lite"/>
    </source>
</evidence>
<protein>
    <submittedName>
        <fullName evidence="2">Uncharacterized protein</fullName>
    </submittedName>
</protein>
<organism evidence="2 3">
    <name type="scientific">Candolleomyces aberdarensis</name>
    <dbReference type="NCBI Taxonomy" id="2316362"/>
    <lineage>
        <taxon>Eukaryota</taxon>
        <taxon>Fungi</taxon>
        <taxon>Dikarya</taxon>
        <taxon>Basidiomycota</taxon>
        <taxon>Agaricomycotina</taxon>
        <taxon>Agaricomycetes</taxon>
        <taxon>Agaricomycetidae</taxon>
        <taxon>Agaricales</taxon>
        <taxon>Agaricineae</taxon>
        <taxon>Psathyrellaceae</taxon>
        <taxon>Candolleomyces</taxon>
    </lineage>
</organism>
<keyword evidence="3" id="KW-1185">Reference proteome</keyword>